<protein>
    <submittedName>
        <fullName evidence="2">CubicO group peptidase (Beta-lactamase class C family)</fullName>
    </submittedName>
</protein>
<dbReference type="EMBL" id="QGTL01000011">
    <property type="protein sequence ID" value="PWV71069.1"/>
    <property type="molecule type" value="Genomic_DNA"/>
</dbReference>
<comment type="caution">
    <text evidence="2">The sequence shown here is derived from an EMBL/GenBank/DDBJ whole genome shotgun (WGS) entry which is preliminary data.</text>
</comment>
<dbReference type="InterPro" id="IPR052907">
    <property type="entry name" value="Beta-lactamase/esterase"/>
</dbReference>
<keyword evidence="3" id="KW-1185">Reference proteome</keyword>
<proteinExistence type="predicted"/>
<dbReference type="SUPFAM" id="SSF56601">
    <property type="entry name" value="beta-lactamase/transpeptidase-like"/>
    <property type="match status" value="1"/>
</dbReference>
<accession>A0A317N7R8</accession>
<dbReference type="InterPro" id="IPR012338">
    <property type="entry name" value="Beta-lactam/transpept-like"/>
</dbReference>
<dbReference type="PANTHER" id="PTHR43319">
    <property type="entry name" value="BETA-LACTAMASE-RELATED"/>
    <property type="match status" value="1"/>
</dbReference>
<dbReference type="PANTHER" id="PTHR43319:SF3">
    <property type="entry name" value="BETA-LACTAMASE-RELATED DOMAIN-CONTAINING PROTEIN"/>
    <property type="match status" value="1"/>
</dbReference>
<feature type="domain" description="Beta-lactamase-related" evidence="1">
    <location>
        <begin position="35"/>
        <end position="384"/>
    </location>
</feature>
<dbReference type="AlphaFoldDB" id="A0A317N7R8"/>
<dbReference type="Proteomes" id="UP000246410">
    <property type="component" value="Unassembled WGS sequence"/>
</dbReference>
<evidence type="ECO:0000313" key="2">
    <source>
        <dbReference type="EMBL" id="PWV71069.1"/>
    </source>
</evidence>
<organism evidence="2 3">
    <name type="scientific">Nocardia neocaledoniensis</name>
    <dbReference type="NCBI Taxonomy" id="236511"/>
    <lineage>
        <taxon>Bacteria</taxon>
        <taxon>Bacillati</taxon>
        <taxon>Actinomycetota</taxon>
        <taxon>Actinomycetes</taxon>
        <taxon>Mycobacteriales</taxon>
        <taxon>Nocardiaceae</taxon>
        <taxon>Nocardia</taxon>
    </lineage>
</organism>
<reference evidence="2 3" key="1">
    <citation type="submission" date="2018-05" db="EMBL/GenBank/DDBJ databases">
        <title>Genomic Encyclopedia of Type Strains, Phase IV (KMG-IV): sequencing the most valuable type-strain genomes for metagenomic binning, comparative biology and taxonomic classification.</title>
        <authorList>
            <person name="Goeker M."/>
        </authorList>
    </citation>
    <scope>NUCLEOTIDE SEQUENCE [LARGE SCALE GENOMIC DNA]</scope>
    <source>
        <strain evidence="2 3">DSM 44717</strain>
    </source>
</reference>
<sequence>MHLPDRSIDRVSMSIDYRFRSVADKFFRYFERSAGTGGALAIRLHGEPVLDIWAGWAEKGRPWTADTLALSYSTGKGVVATIANRLIDRGVLDLDSPVAHYWPEFAAEGKAEITVGHLLAHRAGLQGIRRLGLEPDELLDHDRLANALAASRPDRMRYKASGYHGLTFGTLVAEIAQRASGRSLAELIRTELAEPLGESDFYFGVPKSQRSRVAPVPPGLHIARVPVDTLAGPLVRWPIARTPLSAMYTGWIESTTGEHAYDIVMPSWNGVFSARSLATMYSAIAGGGQVRGRRLFTHETNRLIVDMPANSNWDYVLGAGPHWSRGYHRGVVGARISRRAVGHFGFGGSGGVAIPDLGLSIGFVTNQLGNAAMSVADSRLPRLALLAARAAQVGLLGR</sequence>
<dbReference type="Gene3D" id="3.40.710.10">
    <property type="entry name" value="DD-peptidase/beta-lactamase superfamily"/>
    <property type="match status" value="1"/>
</dbReference>
<evidence type="ECO:0000259" key="1">
    <source>
        <dbReference type="Pfam" id="PF00144"/>
    </source>
</evidence>
<dbReference type="InterPro" id="IPR001466">
    <property type="entry name" value="Beta-lactam-related"/>
</dbReference>
<evidence type="ECO:0000313" key="3">
    <source>
        <dbReference type="Proteomes" id="UP000246410"/>
    </source>
</evidence>
<gene>
    <name evidence="2" type="ORF">DFR69_11158</name>
</gene>
<name>A0A317N7R8_9NOCA</name>
<dbReference type="Pfam" id="PF00144">
    <property type="entry name" value="Beta-lactamase"/>
    <property type="match status" value="1"/>
</dbReference>